<feature type="compositionally biased region" description="Basic and acidic residues" evidence="1">
    <location>
        <begin position="372"/>
        <end position="381"/>
    </location>
</feature>
<dbReference type="PANTHER" id="PTHR22708:SF0">
    <property type="entry name" value="LEUCINE-RICH REPEAT-CONTAINING PROTEIN 56"/>
    <property type="match status" value="1"/>
</dbReference>
<feature type="compositionally biased region" description="Low complexity" evidence="1">
    <location>
        <begin position="393"/>
        <end position="408"/>
    </location>
</feature>
<evidence type="ECO:0000313" key="2">
    <source>
        <dbReference type="EMBL" id="KAG5839038.1"/>
    </source>
</evidence>
<feature type="compositionally biased region" description="Low complexity" evidence="1">
    <location>
        <begin position="360"/>
        <end position="371"/>
    </location>
</feature>
<proteinExistence type="predicted"/>
<protein>
    <recommendedName>
        <fullName evidence="4">Leucine-rich repeat-containing protein 56</fullName>
    </recommendedName>
</protein>
<feature type="region of interest" description="Disordered" evidence="1">
    <location>
        <begin position="236"/>
        <end position="469"/>
    </location>
</feature>
<evidence type="ECO:0000313" key="3">
    <source>
        <dbReference type="Proteomes" id="UP001044222"/>
    </source>
</evidence>
<dbReference type="Proteomes" id="UP001044222">
    <property type="component" value="Chromosome 11"/>
</dbReference>
<dbReference type="EMBL" id="JAFIRN010000011">
    <property type="protein sequence ID" value="KAG5839038.1"/>
    <property type="molecule type" value="Genomic_DNA"/>
</dbReference>
<organism evidence="2 3">
    <name type="scientific">Anguilla anguilla</name>
    <name type="common">European freshwater eel</name>
    <name type="synonym">Muraena anguilla</name>
    <dbReference type="NCBI Taxonomy" id="7936"/>
    <lineage>
        <taxon>Eukaryota</taxon>
        <taxon>Metazoa</taxon>
        <taxon>Chordata</taxon>
        <taxon>Craniata</taxon>
        <taxon>Vertebrata</taxon>
        <taxon>Euteleostomi</taxon>
        <taxon>Actinopterygii</taxon>
        <taxon>Neopterygii</taxon>
        <taxon>Teleostei</taxon>
        <taxon>Anguilliformes</taxon>
        <taxon>Anguillidae</taxon>
        <taxon>Anguilla</taxon>
    </lineage>
</organism>
<evidence type="ECO:0008006" key="4">
    <source>
        <dbReference type="Google" id="ProtNLM"/>
    </source>
</evidence>
<dbReference type="PANTHER" id="PTHR22708">
    <property type="entry name" value="LEUCINE-RICH REPEAT-CONTAINING PROTEIN 56"/>
    <property type="match status" value="1"/>
</dbReference>
<comment type="caution">
    <text evidence="2">The sequence shown here is derived from an EMBL/GenBank/DDBJ whole genome shotgun (WGS) entry which is preliminary data.</text>
</comment>
<name>A0A9D3RQD5_ANGAN</name>
<evidence type="ECO:0000256" key="1">
    <source>
        <dbReference type="SAM" id="MobiDB-lite"/>
    </source>
</evidence>
<dbReference type="AlphaFoldDB" id="A0A9D3RQD5"/>
<feature type="compositionally biased region" description="Low complexity" evidence="1">
    <location>
        <begin position="341"/>
        <end position="352"/>
    </location>
</feature>
<sequence>MMQSKEKELAGAEDLGRLLVLEMCVDTRENTLGNFGSYLPSLVHLKLNNSTITSVRDLGTTLPHLQALWMSRCGLADLDGIPSFTCLKELYVAYNGIWDLSPVSMLEQLQVLDLEGNGVDDLIQVQYLGLCSQLSDLTLEGNPVCTRPHPGPIQTEGYRYRTAVRELIPQLRYLDNVPAGDTEPCCDSATAEDWVRLRESLKDSAPAEHTFDLEETDGKDRRDVFSELRAWRKEHSRRLQAIEQERKPQVMKISHSDEDEGGEEDGMGHSLSFTSDEEEEEEEGVRAVCGRLINTTSPDSSFNSPPPDLLCEREAASPEVSRLSLFPDPPLSPSPPPAAAAPPGGQSRAAGVRARRVRVKAAGGADCGAPAAEERREEGIPKIHRALGTPRGASLRPLSSPALHSPSAEAGGSHEQPISRHPPVIQSSAARPPLQTRPLTARAVLQRLPNRLELPPRPGPAHYGGGPSH</sequence>
<keyword evidence="3" id="KW-1185">Reference proteome</keyword>
<reference evidence="2" key="1">
    <citation type="submission" date="2021-01" db="EMBL/GenBank/DDBJ databases">
        <title>A chromosome-scale assembly of European eel, Anguilla anguilla.</title>
        <authorList>
            <person name="Henkel C."/>
            <person name="Jong-Raadsen S.A."/>
            <person name="Dufour S."/>
            <person name="Weltzien F.-A."/>
            <person name="Palstra A.P."/>
            <person name="Pelster B."/>
            <person name="Spaink H.P."/>
            <person name="Van Den Thillart G.E."/>
            <person name="Jansen H."/>
            <person name="Zahm M."/>
            <person name="Klopp C."/>
            <person name="Cedric C."/>
            <person name="Louis A."/>
            <person name="Berthelot C."/>
            <person name="Parey E."/>
            <person name="Roest Crollius H."/>
            <person name="Montfort J."/>
            <person name="Robinson-Rechavi M."/>
            <person name="Bucao C."/>
            <person name="Bouchez O."/>
            <person name="Gislard M."/>
            <person name="Lluch J."/>
            <person name="Milhes M."/>
            <person name="Lampietro C."/>
            <person name="Lopez Roques C."/>
            <person name="Donnadieu C."/>
            <person name="Braasch I."/>
            <person name="Desvignes T."/>
            <person name="Postlethwait J."/>
            <person name="Bobe J."/>
            <person name="Guiguen Y."/>
            <person name="Dirks R."/>
        </authorList>
    </citation>
    <scope>NUCLEOTIDE SEQUENCE</scope>
    <source>
        <strain evidence="2">Tag_6206</strain>
        <tissue evidence="2">Liver</tissue>
    </source>
</reference>
<dbReference type="InterPro" id="IPR032675">
    <property type="entry name" value="LRR_dom_sf"/>
</dbReference>
<feature type="compositionally biased region" description="Pro residues" evidence="1">
    <location>
        <begin position="327"/>
        <end position="340"/>
    </location>
</feature>
<dbReference type="SUPFAM" id="SSF52058">
    <property type="entry name" value="L domain-like"/>
    <property type="match status" value="1"/>
</dbReference>
<dbReference type="Gene3D" id="3.80.10.10">
    <property type="entry name" value="Ribonuclease Inhibitor"/>
    <property type="match status" value="1"/>
</dbReference>
<gene>
    <name evidence="2" type="ORF">ANANG_G00200680</name>
</gene>
<dbReference type="InterPro" id="IPR040091">
    <property type="entry name" value="LRRC56"/>
</dbReference>
<accession>A0A9D3RQD5</accession>
<feature type="compositionally biased region" description="Low complexity" evidence="1">
    <location>
        <begin position="294"/>
        <end position="303"/>
    </location>
</feature>